<proteinExistence type="predicted"/>
<protein>
    <submittedName>
        <fullName evidence="1">Uncharacterized protein</fullName>
    </submittedName>
</protein>
<evidence type="ECO:0000313" key="2">
    <source>
        <dbReference type="Proteomes" id="UP000239735"/>
    </source>
</evidence>
<dbReference type="AlphaFoldDB" id="A0A2N9L4W3"/>
<gene>
    <name evidence="1" type="ORF">SBA5_150003</name>
</gene>
<dbReference type="EMBL" id="OKRB01000057">
    <property type="protein sequence ID" value="SPE18269.1"/>
    <property type="molecule type" value="Genomic_DNA"/>
</dbReference>
<dbReference type="Proteomes" id="UP000239735">
    <property type="component" value="Unassembled WGS sequence"/>
</dbReference>
<accession>A0A2N9L4W3</accession>
<reference evidence="2" key="1">
    <citation type="submission" date="2018-02" db="EMBL/GenBank/DDBJ databases">
        <authorList>
            <person name="Hausmann B."/>
        </authorList>
    </citation>
    <scope>NUCLEOTIDE SEQUENCE [LARGE SCALE GENOMIC DNA]</scope>
    <source>
        <strain evidence="2">Peat soil MAG SbA5</strain>
    </source>
</reference>
<sequence length="71" mass="7954">MVFGSAAVWLGGAVDVEQGEGCIGWPAFQIPFCRFTLRSNFEFLVVYFRFVFVTGRSLHRSAAQTFNLLST</sequence>
<name>A0A2N9L4W3_9BACT</name>
<evidence type="ECO:0000313" key="1">
    <source>
        <dbReference type="EMBL" id="SPE18269.1"/>
    </source>
</evidence>
<organism evidence="1 2">
    <name type="scientific">Candidatus Sulfuritelmatomonas gaucii</name>
    <dbReference type="NCBI Taxonomy" id="2043161"/>
    <lineage>
        <taxon>Bacteria</taxon>
        <taxon>Pseudomonadati</taxon>
        <taxon>Acidobacteriota</taxon>
        <taxon>Terriglobia</taxon>
        <taxon>Terriglobales</taxon>
        <taxon>Acidobacteriaceae</taxon>
        <taxon>Candidatus Sulfuritelmatomonas</taxon>
    </lineage>
</organism>